<dbReference type="SUPFAM" id="SSF56784">
    <property type="entry name" value="HAD-like"/>
    <property type="match status" value="1"/>
</dbReference>
<dbReference type="NCBIfam" id="TIGR01549">
    <property type="entry name" value="HAD-SF-IA-v1"/>
    <property type="match status" value="1"/>
</dbReference>
<dbReference type="PATRIC" id="fig|796939.3.peg.397"/>
<gene>
    <name evidence="1" type="ORF">HMPREF9630_01159</name>
</gene>
<dbReference type="InterPro" id="IPR041492">
    <property type="entry name" value="HAD_2"/>
</dbReference>
<dbReference type="SFLD" id="SFLDS00003">
    <property type="entry name" value="Haloacid_Dehalogenase"/>
    <property type="match status" value="1"/>
</dbReference>
<dbReference type="PANTHER" id="PTHR43434:SF1">
    <property type="entry name" value="PHOSPHOGLYCOLATE PHOSPHATASE"/>
    <property type="match status" value="1"/>
</dbReference>
<evidence type="ECO:0000313" key="1">
    <source>
        <dbReference type="EMBL" id="EHL18164.1"/>
    </source>
</evidence>
<dbReference type="InterPro" id="IPR023198">
    <property type="entry name" value="PGP-like_dom2"/>
</dbReference>
<dbReference type="OrthoDB" id="9807630at2"/>
<dbReference type="GO" id="GO:0006281">
    <property type="term" value="P:DNA repair"/>
    <property type="evidence" value="ECO:0007669"/>
    <property type="project" value="TreeGrafter"/>
</dbReference>
<dbReference type="HOGENOM" id="CLU_045011_19_1_9"/>
<dbReference type="PANTHER" id="PTHR43434">
    <property type="entry name" value="PHOSPHOGLYCOLATE PHOSPHATASE"/>
    <property type="match status" value="1"/>
</dbReference>
<dbReference type="SFLD" id="SFLDG01129">
    <property type="entry name" value="C1.5:_HAD__Beta-PGM__Phosphata"/>
    <property type="match status" value="1"/>
</dbReference>
<dbReference type="GO" id="GO:0008967">
    <property type="term" value="F:phosphoglycolate phosphatase activity"/>
    <property type="evidence" value="ECO:0007669"/>
    <property type="project" value="TreeGrafter"/>
</dbReference>
<dbReference type="Gene3D" id="3.40.50.1000">
    <property type="entry name" value="HAD superfamily/HAD-like"/>
    <property type="match status" value="1"/>
</dbReference>
<comment type="caution">
    <text evidence="1">The sequence shown here is derived from an EMBL/GenBank/DDBJ whole genome shotgun (WGS) entry which is preliminary data.</text>
</comment>
<dbReference type="InterPro" id="IPR050155">
    <property type="entry name" value="HAD-like_hydrolase_sf"/>
</dbReference>
<dbReference type="RefSeq" id="WP_009526512.1">
    <property type="nucleotide sequence ID" value="NZ_JH815225.1"/>
</dbReference>
<accession>V9HS46</accession>
<sequence>MKFYDTFIFDLDGTLLDTIGDLTNAVNYALKNYDYPQKTIPQIKSYVGDGIPKLIERAIPQGLENKNYNDVLKLFSDYYNSHLTDCTHIYDDIITVFEKLKEKNCKIAIVSNKSDKYVKILSEYFFKNYVDIAIGESENIRKKPSSDMANYALSKLSKTTDTSVYIGDSEVDILTAKNSSLPCISVSWGFRSKEFLEKNGANIIIDSPLELLKYI</sequence>
<dbReference type="AlphaFoldDB" id="V9HS46"/>
<proteinExistence type="predicted"/>
<protein>
    <submittedName>
        <fullName evidence="1">HAD hydrolase, family IA</fullName>
    </submittedName>
</protein>
<organism evidence="1 2">
    <name type="scientific">Peptoanaerobacter stomatis</name>
    <dbReference type="NCBI Taxonomy" id="796937"/>
    <lineage>
        <taxon>Bacteria</taxon>
        <taxon>Bacillati</taxon>
        <taxon>Bacillota</taxon>
        <taxon>Clostridia</taxon>
        <taxon>Peptostreptococcales</taxon>
        <taxon>Filifactoraceae</taxon>
        <taxon>Peptoanaerobacter</taxon>
    </lineage>
</organism>
<evidence type="ECO:0000313" key="2">
    <source>
        <dbReference type="Proteomes" id="UP000017818"/>
    </source>
</evidence>
<dbReference type="Proteomes" id="UP000017818">
    <property type="component" value="Unassembled WGS sequence"/>
</dbReference>
<dbReference type="GO" id="GO:0005829">
    <property type="term" value="C:cytosol"/>
    <property type="evidence" value="ECO:0007669"/>
    <property type="project" value="TreeGrafter"/>
</dbReference>
<dbReference type="EMBL" id="AFZF02000001">
    <property type="protein sequence ID" value="EHL18164.1"/>
    <property type="molecule type" value="Genomic_DNA"/>
</dbReference>
<dbReference type="InterPro" id="IPR023214">
    <property type="entry name" value="HAD_sf"/>
</dbReference>
<reference evidence="1 2" key="1">
    <citation type="submission" date="2012-05" db="EMBL/GenBank/DDBJ databases">
        <title>The Genome Sequence of Eubacteriaceae bacterium CM2.</title>
        <authorList>
            <consortium name="The Broad Institute Genome Sequencing Platform"/>
            <person name="Earl A."/>
            <person name="Ward D."/>
            <person name="Feldgarden M."/>
            <person name="Gevers D."/>
            <person name="Sizova M."/>
            <person name="Hazen A."/>
            <person name="Epstein S."/>
            <person name="Walker B."/>
            <person name="Young S.K."/>
            <person name="Zeng Q."/>
            <person name="Gargeya S."/>
            <person name="Fitzgerald M."/>
            <person name="Haas B."/>
            <person name="Abouelleil A."/>
            <person name="Alvarado L."/>
            <person name="Arachchi H.M."/>
            <person name="Berlin A."/>
            <person name="Chapman S.B."/>
            <person name="Goldberg J."/>
            <person name="Griggs A."/>
            <person name="Gujja S."/>
            <person name="Hansen M."/>
            <person name="Howarth C."/>
            <person name="Imamovic A."/>
            <person name="Larimer J."/>
            <person name="McCowen C."/>
            <person name="Montmayeur A."/>
            <person name="Murphy C."/>
            <person name="Neiman D."/>
            <person name="Pearson M."/>
            <person name="Priest M."/>
            <person name="Roberts A."/>
            <person name="Saif S."/>
            <person name="Shea T."/>
            <person name="Sisk P."/>
            <person name="Sykes S."/>
            <person name="Wortman J."/>
            <person name="Nusbaum C."/>
            <person name="Birren B."/>
        </authorList>
    </citation>
    <scope>NUCLEOTIDE SEQUENCE [LARGE SCALE GENOMIC DNA]</scope>
    <source>
        <strain evidence="1 2">CM2</strain>
    </source>
</reference>
<name>V9HS46_9FIRM</name>
<keyword evidence="1" id="KW-0378">Hydrolase</keyword>
<dbReference type="InterPro" id="IPR036412">
    <property type="entry name" value="HAD-like_sf"/>
</dbReference>
<dbReference type="Pfam" id="PF13419">
    <property type="entry name" value="HAD_2"/>
    <property type="match status" value="1"/>
</dbReference>
<dbReference type="Gene3D" id="1.10.150.240">
    <property type="entry name" value="Putative phosphatase, domain 2"/>
    <property type="match status" value="1"/>
</dbReference>
<dbReference type="InterPro" id="IPR006439">
    <property type="entry name" value="HAD-SF_hydro_IA"/>
</dbReference>